<name>A0ACC0S8K6_POPTR</name>
<protein>
    <submittedName>
        <fullName evidence="1">Uncharacterized protein</fullName>
    </submittedName>
</protein>
<sequence>MEEPLSDEAAKKSPTSDKQRQQSSVSSMQIPMKVSKTTKPTISANSHLLTPIGSIRKRTEPKNSSDSSSNVTAKNASSCNTKSVPIARRNSTGGVPEKQPVSSTKRQNTSGKTNAVSDPVRRSLPELRRSSLPPTKPMVRTGSVSETRNSVPMDKCLRASTGSGVSRLEKPSVKPALPASSSSSSSRRVISTSVDSTASSMSRKKLSSPSATSPSISSGLRAGSLSTSRDRSFNLTGRRRAGAPESHDSHFIALPLVETKAGDDVRLDLRGHKVRSLNASGLNLAQNLEFVYLRDNLLSTLEGIEILKRVKVLDLSFNEFKGPGFEPLENCQALQQLYLAGNQITSLVNLPQLPNLEFLSVAQNKLKSLSMAGQPRLQVLAASKNKITTLKGFPHLPSLEHLRVEENPILKMPHLEAASILLVGLTLKKFNDRDLSREEVAIAKRYPACTALCIRDGWELCRPENAADSTFHFLYEQWKEHFPPGYLLKDALVDQPFEGDACHCHFVFVQDNNLSAAPQLVLKYQWFVGERALSSFAAIPDATGEVYWPKHEDIGKFLKVECTSVMGEIEYPPIFALSSCVSPGNGIPKVVNLEVQGELVEGNVIKGYAGIAWCGGTPGKGVASWLRRRWNSSPVVIAGAEDEEYCLTLDDIDSSLVFMYTPVTEEGAKGEPQYKYTDFVKAAPPSVSNVRIIGDIVEGNIIKGVGDYFGGKEGPSKFEWLRENKNTGDFVSISTGTSEYALTNEDVGRCLAFVYSPINFEGQEGKSVSIFSHPVKQAPPKVKNIKIIGHLRENSKVTVTATVTGGTGGTEGSSRVQWFKTSSSTLDGENSLDALITAKIAKVGKPVCLYMYTEIMGQCLLFFYFCWMFIVELLP</sequence>
<accession>A0ACC0S8K6</accession>
<reference evidence="1 2" key="1">
    <citation type="journal article" date="2006" name="Science">
        <title>The genome of black cottonwood, Populus trichocarpa (Torr. &amp; Gray).</title>
        <authorList>
            <person name="Tuskan G.A."/>
            <person name="Difazio S."/>
            <person name="Jansson S."/>
            <person name="Bohlmann J."/>
            <person name="Grigoriev I."/>
            <person name="Hellsten U."/>
            <person name="Putnam N."/>
            <person name="Ralph S."/>
            <person name="Rombauts S."/>
            <person name="Salamov A."/>
            <person name="Schein J."/>
            <person name="Sterck L."/>
            <person name="Aerts A."/>
            <person name="Bhalerao R.R."/>
            <person name="Bhalerao R.P."/>
            <person name="Blaudez D."/>
            <person name="Boerjan W."/>
            <person name="Brun A."/>
            <person name="Brunner A."/>
            <person name="Busov V."/>
            <person name="Campbell M."/>
            <person name="Carlson J."/>
            <person name="Chalot M."/>
            <person name="Chapman J."/>
            <person name="Chen G.L."/>
            <person name="Cooper D."/>
            <person name="Coutinho P.M."/>
            <person name="Couturier J."/>
            <person name="Covert S."/>
            <person name="Cronk Q."/>
            <person name="Cunningham R."/>
            <person name="Davis J."/>
            <person name="Degroeve S."/>
            <person name="Dejardin A."/>
            <person name="Depamphilis C."/>
            <person name="Detter J."/>
            <person name="Dirks B."/>
            <person name="Dubchak I."/>
            <person name="Duplessis S."/>
            <person name="Ehlting J."/>
            <person name="Ellis B."/>
            <person name="Gendler K."/>
            <person name="Goodstein D."/>
            <person name="Gribskov M."/>
            <person name="Grimwood J."/>
            <person name="Groover A."/>
            <person name="Gunter L."/>
            <person name="Hamberger B."/>
            <person name="Heinze B."/>
            <person name="Helariutta Y."/>
            <person name="Henrissat B."/>
            <person name="Holligan D."/>
            <person name="Holt R."/>
            <person name="Huang W."/>
            <person name="Islam-Faridi N."/>
            <person name="Jones S."/>
            <person name="Jones-Rhoades M."/>
            <person name="Jorgensen R."/>
            <person name="Joshi C."/>
            <person name="Kangasjarvi J."/>
            <person name="Karlsson J."/>
            <person name="Kelleher C."/>
            <person name="Kirkpatrick R."/>
            <person name="Kirst M."/>
            <person name="Kohler A."/>
            <person name="Kalluri U."/>
            <person name="Larimer F."/>
            <person name="Leebens-Mack J."/>
            <person name="Leple J.C."/>
            <person name="Locascio P."/>
            <person name="Lou Y."/>
            <person name="Lucas S."/>
            <person name="Martin F."/>
            <person name="Montanini B."/>
            <person name="Napoli C."/>
            <person name="Nelson D.R."/>
            <person name="Nelson C."/>
            <person name="Nieminen K."/>
            <person name="Nilsson O."/>
            <person name="Pereda V."/>
            <person name="Peter G."/>
            <person name="Philippe R."/>
            <person name="Pilate G."/>
            <person name="Poliakov A."/>
            <person name="Razumovskaya J."/>
            <person name="Richardson P."/>
            <person name="Rinaldi C."/>
            <person name="Ritland K."/>
            <person name="Rouze P."/>
            <person name="Ryaboy D."/>
            <person name="Schmutz J."/>
            <person name="Schrader J."/>
            <person name="Segerman B."/>
            <person name="Shin H."/>
            <person name="Siddiqui A."/>
            <person name="Sterky F."/>
            <person name="Terry A."/>
            <person name="Tsai C.J."/>
            <person name="Uberbacher E."/>
            <person name="Unneberg P."/>
            <person name="Vahala J."/>
            <person name="Wall K."/>
            <person name="Wessler S."/>
            <person name="Yang G."/>
            <person name="Yin T."/>
            <person name="Douglas C."/>
            <person name="Marra M."/>
            <person name="Sandberg G."/>
            <person name="Van de Peer Y."/>
            <person name="Rokhsar D."/>
        </authorList>
    </citation>
    <scope>NUCLEOTIDE SEQUENCE [LARGE SCALE GENOMIC DNA]</scope>
    <source>
        <strain evidence="2">cv. Nisqually</strain>
    </source>
</reference>
<organism evidence="1 2">
    <name type="scientific">Populus trichocarpa</name>
    <name type="common">Western balsam poplar</name>
    <name type="synonym">Populus balsamifera subsp. trichocarpa</name>
    <dbReference type="NCBI Taxonomy" id="3694"/>
    <lineage>
        <taxon>Eukaryota</taxon>
        <taxon>Viridiplantae</taxon>
        <taxon>Streptophyta</taxon>
        <taxon>Embryophyta</taxon>
        <taxon>Tracheophyta</taxon>
        <taxon>Spermatophyta</taxon>
        <taxon>Magnoliopsida</taxon>
        <taxon>eudicotyledons</taxon>
        <taxon>Gunneridae</taxon>
        <taxon>Pentapetalae</taxon>
        <taxon>rosids</taxon>
        <taxon>fabids</taxon>
        <taxon>Malpighiales</taxon>
        <taxon>Salicaceae</taxon>
        <taxon>Saliceae</taxon>
        <taxon>Populus</taxon>
    </lineage>
</organism>
<evidence type="ECO:0000313" key="2">
    <source>
        <dbReference type="Proteomes" id="UP000006729"/>
    </source>
</evidence>
<keyword evidence="2" id="KW-1185">Reference proteome</keyword>
<gene>
    <name evidence="1" type="ORF">POPTR_011G090200v4</name>
</gene>
<evidence type="ECO:0000313" key="1">
    <source>
        <dbReference type="EMBL" id="KAI9385619.1"/>
    </source>
</evidence>
<proteinExistence type="predicted"/>
<comment type="caution">
    <text evidence="1">The sequence shown here is derived from an EMBL/GenBank/DDBJ whole genome shotgun (WGS) entry which is preliminary data.</text>
</comment>
<dbReference type="Proteomes" id="UP000006729">
    <property type="component" value="Chromosome 11"/>
</dbReference>
<dbReference type="EMBL" id="CM009300">
    <property type="protein sequence ID" value="KAI9385619.1"/>
    <property type="molecule type" value="Genomic_DNA"/>
</dbReference>